<accession>A0A7E6EK12</accession>
<dbReference type="RefSeq" id="XP_036355946.1">
    <property type="nucleotide sequence ID" value="XM_036500053.1"/>
</dbReference>
<proteinExistence type="predicted"/>
<evidence type="ECO:0000313" key="1">
    <source>
        <dbReference type="Proteomes" id="UP000515154"/>
    </source>
</evidence>
<sequence>MLIASIVFPQCDITKGDCVAYTRGSYYCRTKVNCYRKPTVVKIMRKLTRLGKSRNTNVTVNTLVTVSSETLRNVKMDAYLDLKSHIVKSVSKMIVKILSKIIAGLLKITF</sequence>
<reference evidence="2" key="1">
    <citation type="submission" date="2025-08" db="UniProtKB">
        <authorList>
            <consortium name="RefSeq"/>
        </authorList>
    </citation>
    <scope>IDENTIFICATION</scope>
</reference>
<dbReference type="KEGG" id="osn:118761882"/>
<gene>
    <name evidence="2" type="primary">LOC118761882</name>
</gene>
<evidence type="ECO:0000313" key="2">
    <source>
        <dbReference type="RefSeq" id="XP_036355946.1"/>
    </source>
</evidence>
<keyword evidence="1" id="KW-1185">Reference proteome</keyword>
<dbReference type="AlphaFoldDB" id="A0A7E6EK12"/>
<protein>
    <submittedName>
        <fullName evidence="2">Uncharacterized protein LOC118761882 isoform X1</fullName>
    </submittedName>
</protein>
<dbReference type="Proteomes" id="UP000515154">
    <property type="component" value="Unplaced"/>
</dbReference>
<name>A0A7E6EK12_9MOLL</name>
<organism evidence="1 2">
    <name type="scientific">Octopus sinensis</name>
    <name type="common">East Asian common octopus</name>
    <dbReference type="NCBI Taxonomy" id="2607531"/>
    <lineage>
        <taxon>Eukaryota</taxon>
        <taxon>Metazoa</taxon>
        <taxon>Spiralia</taxon>
        <taxon>Lophotrochozoa</taxon>
        <taxon>Mollusca</taxon>
        <taxon>Cephalopoda</taxon>
        <taxon>Coleoidea</taxon>
        <taxon>Octopodiformes</taxon>
        <taxon>Octopoda</taxon>
        <taxon>Incirrata</taxon>
        <taxon>Octopodidae</taxon>
        <taxon>Octopus</taxon>
    </lineage>
</organism>